<dbReference type="GO" id="GO:0005886">
    <property type="term" value="C:plasma membrane"/>
    <property type="evidence" value="ECO:0007669"/>
    <property type="project" value="UniProtKB-SubCell"/>
</dbReference>
<evidence type="ECO:0000256" key="10">
    <source>
        <dbReference type="RuleBase" id="RU000688"/>
    </source>
</evidence>
<keyword evidence="6 12" id="KW-0472">Membrane</keyword>
<evidence type="ECO:0000256" key="2">
    <source>
        <dbReference type="ARBA" id="ARBA00022475"/>
    </source>
</evidence>
<reference evidence="15" key="1">
    <citation type="submission" date="2025-08" db="UniProtKB">
        <authorList>
            <consortium name="RefSeq"/>
        </authorList>
    </citation>
    <scope>IDENTIFICATION</scope>
    <source>
        <tissue evidence="15">Tentacle</tissue>
    </source>
</reference>
<gene>
    <name evidence="15" type="primary">LOC116295260</name>
</gene>
<dbReference type="RefSeq" id="XP_031558892.1">
    <property type="nucleotide sequence ID" value="XM_031703032.1"/>
</dbReference>
<dbReference type="PANTHER" id="PTHR24246:SF27">
    <property type="entry name" value="ADENOSINE RECEPTOR, ISOFORM A"/>
    <property type="match status" value="1"/>
</dbReference>
<evidence type="ECO:0000259" key="13">
    <source>
        <dbReference type="PROSITE" id="PS50262"/>
    </source>
</evidence>
<dbReference type="SUPFAM" id="SSF81321">
    <property type="entry name" value="Family A G protein-coupled receptor-like"/>
    <property type="match status" value="1"/>
</dbReference>
<accession>A0A6P8I1Y1</accession>
<evidence type="ECO:0000256" key="11">
    <source>
        <dbReference type="SAM" id="MobiDB-lite"/>
    </source>
</evidence>
<dbReference type="Gene3D" id="1.20.1070.10">
    <property type="entry name" value="Rhodopsin 7-helix transmembrane proteins"/>
    <property type="match status" value="1"/>
</dbReference>
<evidence type="ECO:0000256" key="4">
    <source>
        <dbReference type="ARBA" id="ARBA00022989"/>
    </source>
</evidence>
<name>A0A6P8I1Y1_ACTTE</name>
<dbReference type="Proteomes" id="UP000515163">
    <property type="component" value="Unplaced"/>
</dbReference>
<evidence type="ECO:0000256" key="12">
    <source>
        <dbReference type="SAM" id="Phobius"/>
    </source>
</evidence>
<feature type="transmembrane region" description="Helical" evidence="12">
    <location>
        <begin position="233"/>
        <end position="254"/>
    </location>
</feature>
<dbReference type="InterPro" id="IPR000276">
    <property type="entry name" value="GPCR_Rhodpsn"/>
</dbReference>
<feature type="transmembrane region" description="Helical" evidence="12">
    <location>
        <begin position="110"/>
        <end position="132"/>
    </location>
</feature>
<keyword evidence="8" id="KW-0325">Glycoprotein</keyword>
<keyword evidence="5 10" id="KW-0297">G-protein coupled receptor</keyword>
<organism evidence="14 15">
    <name type="scientific">Actinia tenebrosa</name>
    <name type="common">Australian red waratah sea anemone</name>
    <dbReference type="NCBI Taxonomy" id="6105"/>
    <lineage>
        <taxon>Eukaryota</taxon>
        <taxon>Metazoa</taxon>
        <taxon>Cnidaria</taxon>
        <taxon>Anthozoa</taxon>
        <taxon>Hexacorallia</taxon>
        <taxon>Actiniaria</taxon>
        <taxon>Actiniidae</taxon>
        <taxon>Actinia</taxon>
    </lineage>
</organism>
<evidence type="ECO:0000313" key="14">
    <source>
        <dbReference type="Proteomes" id="UP000515163"/>
    </source>
</evidence>
<keyword evidence="2" id="KW-1003">Cell membrane</keyword>
<dbReference type="KEGG" id="aten:116295260"/>
<dbReference type="FunCoup" id="A0A6P8I1Y1">
    <property type="interactions" value="300"/>
</dbReference>
<evidence type="ECO:0000256" key="5">
    <source>
        <dbReference type="ARBA" id="ARBA00023040"/>
    </source>
</evidence>
<dbReference type="SMART" id="SM01381">
    <property type="entry name" value="7TM_GPCR_Srsx"/>
    <property type="match status" value="1"/>
</dbReference>
<evidence type="ECO:0000256" key="1">
    <source>
        <dbReference type="ARBA" id="ARBA00004651"/>
    </source>
</evidence>
<dbReference type="InterPro" id="IPR017452">
    <property type="entry name" value="GPCR_Rhodpsn_7TM"/>
</dbReference>
<feature type="region of interest" description="Disordered" evidence="11">
    <location>
        <begin position="315"/>
        <end position="337"/>
    </location>
</feature>
<dbReference type="CDD" id="cd00637">
    <property type="entry name" value="7tm_classA_rhodopsin-like"/>
    <property type="match status" value="1"/>
</dbReference>
<dbReference type="Pfam" id="PF00001">
    <property type="entry name" value="7tm_1"/>
    <property type="match status" value="2"/>
</dbReference>
<dbReference type="OrthoDB" id="5975272at2759"/>
<protein>
    <submittedName>
        <fullName evidence="15">Octopamine receptor-like</fullName>
    </submittedName>
</protein>
<dbReference type="PANTHER" id="PTHR24246">
    <property type="entry name" value="OLFACTORY RECEPTOR AND ADENOSINE RECEPTOR"/>
    <property type="match status" value="1"/>
</dbReference>
<keyword evidence="7 10" id="KW-0675">Receptor</keyword>
<keyword evidence="3 10" id="KW-0812">Transmembrane</keyword>
<dbReference type="PROSITE" id="PS50262">
    <property type="entry name" value="G_PROTEIN_RECEP_F1_2"/>
    <property type="match status" value="1"/>
</dbReference>
<comment type="subcellular location">
    <subcellularLocation>
        <location evidence="1">Cell membrane</location>
        <topology evidence="1">Multi-pass membrane protein</topology>
    </subcellularLocation>
</comment>
<feature type="transmembrane region" description="Helical" evidence="12">
    <location>
        <begin position="153"/>
        <end position="172"/>
    </location>
</feature>
<dbReference type="AlphaFoldDB" id="A0A6P8I1Y1"/>
<evidence type="ECO:0000256" key="8">
    <source>
        <dbReference type="ARBA" id="ARBA00023180"/>
    </source>
</evidence>
<dbReference type="GO" id="GO:0004930">
    <property type="term" value="F:G protein-coupled receptor activity"/>
    <property type="evidence" value="ECO:0007669"/>
    <property type="project" value="UniProtKB-KW"/>
</dbReference>
<feature type="transmembrane region" description="Helical" evidence="12">
    <location>
        <begin position="178"/>
        <end position="202"/>
    </location>
</feature>
<evidence type="ECO:0000256" key="9">
    <source>
        <dbReference type="ARBA" id="ARBA00023224"/>
    </source>
</evidence>
<feature type="transmembrane region" description="Helical" evidence="12">
    <location>
        <begin position="39"/>
        <end position="62"/>
    </location>
</feature>
<dbReference type="InParanoid" id="A0A6P8I1Y1"/>
<evidence type="ECO:0000256" key="3">
    <source>
        <dbReference type="ARBA" id="ARBA00022692"/>
    </source>
</evidence>
<keyword evidence="9 10" id="KW-0807">Transducer</keyword>
<keyword evidence="14" id="KW-1185">Reference proteome</keyword>
<feature type="transmembrane region" description="Helical" evidence="12">
    <location>
        <begin position="266"/>
        <end position="287"/>
    </location>
</feature>
<evidence type="ECO:0000313" key="15">
    <source>
        <dbReference type="RefSeq" id="XP_031558892.1"/>
    </source>
</evidence>
<evidence type="ECO:0000256" key="7">
    <source>
        <dbReference type="ARBA" id="ARBA00023170"/>
    </source>
</evidence>
<dbReference type="GeneID" id="116295260"/>
<sequence>MESNMRIENIFNSSSSAPPTLSTNQSRCELPLEMAFTMFVLNIVVGFFGTWGNILVCVSVMITPSLQRISNYFICSLAVADLSINLIDQPLLVVMLWGRSKSLCFPQVELAFRIVGNVSCAVSLVTLCFISIDRCVSITKPFNYQSIITPTKFYIMLVASWVLPGVYTYIRIDVSKKITSYVTVGLFGSSYILLAVCYLLIFIQIKKQGRERCNLAAYREGPSQASQALERRLAVTIAMIIAVFTVAWIPIFYLRVTAPKKNYGVLYDWARTIALSSSAVNPALYCLRNDEYRKAFAKILRFIFCCSKRKSAQIENHNRAPTRRTESTRFTPNENAK</sequence>
<comment type="similarity">
    <text evidence="10">Belongs to the G-protein coupled receptor 1 family.</text>
</comment>
<evidence type="ECO:0000256" key="6">
    <source>
        <dbReference type="ARBA" id="ARBA00023136"/>
    </source>
</evidence>
<feature type="domain" description="G-protein coupled receptors family 1 profile" evidence="13">
    <location>
        <begin position="52"/>
        <end position="285"/>
    </location>
</feature>
<feature type="compositionally biased region" description="Polar residues" evidence="11">
    <location>
        <begin position="328"/>
        <end position="337"/>
    </location>
</feature>
<proteinExistence type="inferred from homology"/>
<dbReference type="PRINTS" id="PR00237">
    <property type="entry name" value="GPCRRHODOPSN"/>
</dbReference>
<keyword evidence="4 12" id="KW-1133">Transmembrane helix</keyword>
<dbReference type="PROSITE" id="PS00237">
    <property type="entry name" value="G_PROTEIN_RECEP_F1_1"/>
    <property type="match status" value="1"/>
</dbReference>